<gene>
    <name evidence="1" type="ORF">HLI17_31760</name>
</gene>
<dbReference type="RefSeq" id="WP_170282841.1">
    <property type="nucleotide sequence ID" value="NZ_JABEQY010000047.1"/>
</dbReference>
<dbReference type="Proteomes" id="UP000530654">
    <property type="component" value="Unassembled WGS sequence"/>
</dbReference>
<dbReference type="EMBL" id="JABEQY010000047">
    <property type="protein sequence ID" value="NNH67778.1"/>
    <property type="molecule type" value="Genomic_DNA"/>
</dbReference>
<reference evidence="1 2" key="1">
    <citation type="submission" date="2020-04" db="EMBL/GenBank/DDBJ databases">
        <title>Rhizobium bacterial biofertilizers improve the content of phenolic compounds of Lactuca sativa L. under non-saline and saline-stress conditions.</title>
        <authorList>
            <person name="Ayuso-Calles M."/>
            <person name="Garcia-Estevez I."/>
            <person name="Jimenez-Gomez A."/>
            <person name="Flores-Felix J.D."/>
            <person name="Escribano-Bailon M."/>
            <person name="Rivas R."/>
        </authorList>
    </citation>
    <scope>NUCLEOTIDE SEQUENCE [LARGE SCALE GENOMIC DNA]</scope>
    <source>
        <strain evidence="1 2">GPTR02</strain>
    </source>
</reference>
<dbReference type="AlphaFoldDB" id="A0A7Y2RBH3"/>
<organism evidence="1 2">
    <name type="scientific">Rhizobium laguerreae</name>
    <dbReference type="NCBI Taxonomy" id="1076926"/>
    <lineage>
        <taxon>Bacteria</taxon>
        <taxon>Pseudomonadati</taxon>
        <taxon>Pseudomonadota</taxon>
        <taxon>Alphaproteobacteria</taxon>
        <taxon>Hyphomicrobiales</taxon>
        <taxon>Rhizobiaceae</taxon>
        <taxon>Rhizobium/Agrobacterium group</taxon>
        <taxon>Rhizobium</taxon>
    </lineage>
</organism>
<protein>
    <submittedName>
        <fullName evidence="1">Uncharacterized protein</fullName>
    </submittedName>
</protein>
<sequence length="77" mass="8527">MTIETELPAVKVKASIPAAEEITADWGERCPDFEPGCFCCQMWAMHDEITELRAIRALIPREAPVDAACGQPVDKPR</sequence>
<proteinExistence type="predicted"/>
<evidence type="ECO:0000313" key="1">
    <source>
        <dbReference type="EMBL" id="NNH67778.1"/>
    </source>
</evidence>
<accession>A0A7Y2RBH3</accession>
<evidence type="ECO:0000313" key="2">
    <source>
        <dbReference type="Proteomes" id="UP000530654"/>
    </source>
</evidence>
<comment type="caution">
    <text evidence="1">The sequence shown here is derived from an EMBL/GenBank/DDBJ whole genome shotgun (WGS) entry which is preliminary data.</text>
</comment>
<name>A0A7Y2RBH3_9HYPH</name>